<evidence type="ECO:0000313" key="3">
    <source>
        <dbReference type="Proteomes" id="UP000324800"/>
    </source>
</evidence>
<accession>A0A5J4TWF1</accession>
<dbReference type="AlphaFoldDB" id="A0A5J4TWF1"/>
<feature type="non-terminal residue" evidence="2">
    <location>
        <position position="1"/>
    </location>
</feature>
<keyword evidence="1" id="KW-0175">Coiled coil</keyword>
<dbReference type="EMBL" id="SNRW01024476">
    <property type="protein sequence ID" value="KAA6362243.1"/>
    <property type="molecule type" value="Genomic_DNA"/>
</dbReference>
<evidence type="ECO:0000313" key="2">
    <source>
        <dbReference type="EMBL" id="KAA6362243.1"/>
    </source>
</evidence>
<gene>
    <name evidence="2" type="ORF">EZS28_042230</name>
</gene>
<organism evidence="2 3">
    <name type="scientific">Streblomastix strix</name>
    <dbReference type="NCBI Taxonomy" id="222440"/>
    <lineage>
        <taxon>Eukaryota</taxon>
        <taxon>Metamonada</taxon>
        <taxon>Preaxostyla</taxon>
        <taxon>Oxymonadida</taxon>
        <taxon>Streblomastigidae</taxon>
        <taxon>Streblomastix</taxon>
    </lineage>
</organism>
<name>A0A5J4TWF1_9EUKA</name>
<proteinExistence type="predicted"/>
<sequence>NKMAALLQRHVQRELKKKSEFEYMKMELWAKVVDCFLEFQEKEEFPRELRLIERAELKKIIKSYFEYWCNRSTYVQMKKTMEMYESNVDEHTEEINALPDDERERGIDNLIDIYITEGTIEKTEELLQEYPYKTPEEQKKEKEEIEAKKRKQEEEAELLKKQGKTAPQIVQSQMSADKEKVSIVAEKAMDTDTAKEIGVVLENEENGKKLADIIKKTAIAKGWEVARDVIFKEMEQSINAHILLLDPNEDHFVVPIQESQI</sequence>
<feature type="coiled-coil region" evidence="1">
    <location>
        <begin position="135"/>
        <end position="162"/>
    </location>
</feature>
<dbReference type="OrthoDB" id="10566428at2759"/>
<comment type="caution">
    <text evidence="2">The sequence shown here is derived from an EMBL/GenBank/DDBJ whole genome shotgun (WGS) entry which is preliminary data.</text>
</comment>
<dbReference type="Proteomes" id="UP000324800">
    <property type="component" value="Unassembled WGS sequence"/>
</dbReference>
<reference evidence="2 3" key="1">
    <citation type="submission" date="2019-03" db="EMBL/GenBank/DDBJ databases">
        <title>Single cell metagenomics reveals metabolic interactions within the superorganism composed of flagellate Streblomastix strix and complex community of Bacteroidetes bacteria on its surface.</title>
        <authorList>
            <person name="Treitli S.C."/>
            <person name="Kolisko M."/>
            <person name="Husnik F."/>
            <person name="Keeling P."/>
            <person name="Hampl V."/>
        </authorList>
    </citation>
    <scope>NUCLEOTIDE SEQUENCE [LARGE SCALE GENOMIC DNA]</scope>
    <source>
        <strain evidence="2">ST1C</strain>
    </source>
</reference>
<protein>
    <submittedName>
        <fullName evidence="2">Uncharacterized protein</fullName>
    </submittedName>
</protein>
<evidence type="ECO:0000256" key="1">
    <source>
        <dbReference type="SAM" id="Coils"/>
    </source>
</evidence>